<dbReference type="InterPro" id="IPR025461">
    <property type="entry name" value="ABA4-like"/>
</dbReference>
<protein>
    <recommendedName>
        <fullName evidence="4">Protein ABA DEFICIENT 4, chloroplastic</fullName>
    </recommendedName>
</protein>
<evidence type="ECO:0000256" key="1">
    <source>
        <dbReference type="SAM" id="Phobius"/>
    </source>
</evidence>
<feature type="transmembrane region" description="Helical" evidence="1">
    <location>
        <begin position="375"/>
        <end position="394"/>
    </location>
</feature>
<evidence type="ECO:0000313" key="3">
    <source>
        <dbReference type="Proteomes" id="UP000652761"/>
    </source>
</evidence>
<dbReference type="OrthoDB" id="196782at2759"/>
<keyword evidence="1" id="KW-0812">Transmembrane</keyword>
<evidence type="ECO:0000313" key="2">
    <source>
        <dbReference type="EMBL" id="MQL72236.1"/>
    </source>
</evidence>
<dbReference type="PANTHER" id="PTHR34543:SF1">
    <property type="entry name" value="PROTEIN ABA DEFICIENT 4, CHLOROPLASTIC"/>
    <property type="match status" value="1"/>
</dbReference>
<evidence type="ECO:0008006" key="4">
    <source>
        <dbReference type="Google" id="ProtNLM"/>
    </source>
</evidence>
<keyword evidence="1" id="KW-1133">Transmembrane helix</keyword>
<dbReference type="PANTHER" id="PTHR34543">
    <property type="entry name" value="PROTEIN ABA DEFICIENT 4, CHLOROPLASTIC"/>
    <property type="match status" value="1"/>
</dbReference>
<dbReference type="Proteomes" id="UP000652761">
    <property type="component" value="Unassembled WGS sequence"/>
</dbReference>
<feature type="transmembrane region" description="Helical" evidence="1">
    <location>
        <begin position="260"/>
        <end position="279"/>
    </location>
</feature>
<comment type="caution">
    <text evidence="2">The sequence shown here is derived from an EMBL/GenBank/DDBJ whole genome shotgun (WGS) entry which is preliminary data.</text>
</comment>
<organism evidence="2 3">
    <name type="scientific">Colocasia esculenta</name>
    <name type="common">Wild taro</name>
    <name type="synonym">Arum esculentum</name>
    <dbReference type="NCBI Taxonomy" id="4460"/>
    <lineage>
        <taxon>Eukaryota</taxon>
        <taxon>Viridiplantae</taxon>
        <taxon>Streptophyta</taxon>
        <taxon>Embryophyta</taxon>
        <taxon>Tracheophyta</taxon>
        <taxon>Spermatophyta</taxon>
        <taxon>Magnoliopsida</taxon>
        <taxon>Liliopsida</taxon>
        <taxon>Araceae</taxon>
        <taxon>Aroideae</taxon>
        <taxon>Colocasieae</taxon>
        <taxon>Colocasia</taxon>
    </lineage>
</organism>
<dbReference type="AlphaFoldDB" id="A0A843TPW2"/>
<dbReference type="EMBL" id="NMUH01000124">
    <property type="protein sequence ID" value="MQL72236.1"/>
    <property type="molecule type" value="Genomic_DNA"/>
</dbReference>
<sequence>VPVGAASIIPPTYPVGTWAVAADVGRPRLRWWADKPRDPHSASEGASVVEKTTPLSAREAGLSSSPGAQVQVRPCCCLWWGGGWWGYPTNLPPPLPSFHITTRDPFSLSLTRNLSLFLSMTACAHDVCGYSVVSCCSSSSSICTSSLGSASPESRAPQRWVLDREEMDAVSRCAVNQPWRIMLKVPSTGFDRHAFTFKGMNNEFLGLQVAGPGNKVFHHWSFIGGSRPKLQPKSPRFTPYRKGFCPSASWMVGSQIASNAFTLGTVAVLPFYTLMVVAPNSELTKKSMESSLPYVVLGVAYAYLLYLSWSPDTMKLMFASKYWLPELPGIAKLFSNEMTLASAWLHLLVLDLFAARQIFFDGMKHKIETRHSVSLCLFFCPIGIVTHVITKLLTREATHQE</sequence>
<reference evidence="2" key="1">
    <citation type="submission" date="2017-07" db="EMBL/GenBank/DDBJ databases">
        <title>Taro Niue Genome Assembly and Annotation.</title>
        <authorList>
            <person name="Atibalentja N."/>
            <person name="Keating K."/>
            <person name="Fields C.J."/>
        </authorList>
    </citation>
    <scope>NUCLEOTIDE SEQUENCE</scope>
    <source>
        <strain evidence="2">Niue_2</strain>
        <tissue evidence="2">Leaf</tissue>
    </source>
</reference>
<feature type="non-terminal residue" evidence="2">
    <location>
        <position position="401"/>
    </location>
</feature>
<keyword evidence="1" id="KW-0472">Membrane</keyword>
<proteinExistence type="predicted"/>
<dbReference type="Pfam" id="PF14108">
    <property type="entry name" value="ABA4-like"/>
    <property type="match status" value="1"/>
</dbReference>
<keyword evidence="3" id="KW-1185">Reference proteome</keyword>
<gene>
    <name evidence="2" type="ORF">Taro_004584</name>
</gene>
<feature type="transmembrane region" description="Helical" evidence="1">
    <location>
        <begin position="329"/>
        <end position="354"/>
    </location>
</feature>
<name>A0A843TPW2_COLES</name>
<accession>A0A843TPW2</accession>
<feature type="transmembrane region" description="Helical" evidence="1">
    <location>
        <begin position="291"/>
        <end position="309"/>
    </location>
</feature>